<dbReference type="EMBL" id="CP036275">
    <property type="protein sequence ID" value="QDU38094.1"/>
    <property type="molecule type" value="Genomic_DNA"/>
</dbReference>
<feature type="compositionally biased region" description="Low complexity" evidence="1">
    <location>
        <begin position="172"/>
        <end position="191"/>
    </location>
</feature>
<proteinExistence type="predicted"/>
<dbReference type="RefSeq" id="WP_145369413.1">
    <property type="nucleotide sequence ID" value="NZ_CP036275.1"/>
</dbReference>
<reference evidence="3 4" key="1">
    <citation type="submission" date="2019-02" db="EMBL/GenBank/DDBJ databases">
        <title>Deep-cultivation of Planctomycetes and their phenomic and genomic characterization uncovers novel biology.</title>
        <authorList>
            <person name="Wiegand S."/>
            <person name="Jogler M."/>
            <person name="Boedeker C."/>
            <person name="Pinto D."/>
            <person name="Vollmers J."/>
            <person name="Rivas-Marin E."/>
            <person name="Kohn T."/>
            <person name="Peeters S.H."/>
            <person name="Heuer A."/>
            <person name="Rast P."/>
            <person name="Oberbeckmann S."/>
            <person name="Bunk B."/>
            <person name="Jeske O."/>
            <person name="Meyerdierks A."/>
            <person name="Storesund J.E."/>
            <person name="Kallscheuer N."/>
            <person name="Luecker S."/>
            <person name="Lage O.M."/>
            <person name="Pohl T."/>
            <person name="Merkel B.J."/>
            <person name="Hornburger P."/>
            <person name="Mueller R.-W."/>
            <person name="Bruemmer F."/>
            <person name="Labrenz M."/>
            <person name="Spormann A.M."/>
            <person name="Op den Camp H."/>
            <person name="Overmann J."/>
            <person name="Amann R."/>
            <person name="Jetten M.S.M."/>
            <person name="Mascher T."/>
            <person name="Medema M.H."/>
            <person name="Devos D.P."/>
            <person name="Kaster A.-K."/>
            <person name="Ovreas L."/>
            <person name="Rohde M."/>
            <person name="Galperin M.Y."/>
            <person name="Jogler C."/>
        </authorList>
    </citation>
    <scope>NUCLEOTIDE SEQUENCE [LARGE SCALE GENOMIC DNA]</scope>
    <source>
        <strain evidence="3 4">Mal4</strain>
    </source>
</reference>
<feature type="compositionally biased region" description="Polar residues" evidence="1">
    <location>
        <begin position="192"/>
        <end position="206"/>
    </location>
</feature>
<sequence precursor="true">MPRVIIALMLLTVVGSRAMAQEEFVGPASVGSSEPLFSYDDLERWKHGYLQIMPYYGGYHSFRPYNYKQVISQSQTASGWGLSPTMPYSQQFWHYYEKQADLEAPALSGHNVPPATGHPDYGVVLQPAAGQTSSAPPAFNAPRFSAPQHQPQQFTGPRFSTPGAMSPSGVSPATFHQPQFAAPQFRAPAPANSRSSELQQYLQQGR</sequence>
<accession>A0A517Z6N4</accession>
<evidence type="ECO:0000256" key="1">
    <source>
        <dbReference type="SAM" id="MobiDB-lite"/>
    </source>
</evidence>
<keyword evidence="4" id="KW-1185">Reference proteome</keyword>
<evidence type="ECO:0008006" key="5">
    <source>
        <dbReference type="Google" id="ProtNLM"/>
    </source>
</evidence>
<dbReference type="KEGG" id="mri:Mal4_24150"/>
<evidence type="ECO:0000313" key="3">
    <source>
        <dbReference type="EMBL" id="QDU38094.1"/>
    </source>
</evidence>
<dbReference type="OrthoDB" id="212148at2"/>
<dbReference type="Proteomes" id="UP000320496">
    <property type="component" value="Chromosome"/>
</dbReference>
<name>A0A517Z6N4_9PLAN</name>
<protein>
    <recommendedName>
        <fullName evidence="5">Secreted protein</fullName>
    </recommendedName>
</protein>
<dbReference type="AlphaFoldDB" id="A0A517Z6N4"/>
<organism evidence="3 4">
    <name type="scientific">Maioricimonas rarisocia</name>
    <dbReference type="NCBI Taxonomy" id="2528026"/>
    <lineage>
        <taxon>Bacteria</taxon>
        <taxon>Pseudomonadati</taxon>
        <taxon>Planctomycetota</taxon>
        <taxon>Planctomycetia</taxon>
        <taxon>Planctomycetales</taxon>
        <taxon>Planctomycetaceae</taxon>
        <taxon>Maioricimonas</taxon>
    </lineage>
</organism>
<keyword evidence="2" id="KW-0732">Signal</keyword>
<feature type="signal peptide" evidence="2">
    <location>
        <begin position="1"/>
        <end position="20"/>
    </location>
</feature>
<feature type="chain" id="PRO_5022197056" description="Secreted protein" evidence="2">
    <location>
        <begin position="21"/>
        <end position="206"/>
    </location>
</feature>
<gene>
    <name evidence="3" type="ORF">Mal4_24150</name>
</gene>
<evidence type="ECO:0000313" key="4">
    <source>
        <dbReference type="Proteomes" id="UP000320496"/>
    </source>
</evidence>
<evidence type="ECO:0000256" key="2">
    <source>
        <dbReference type="SAM" id="SignalP"/>
    </source>
</evidence>
<feature type="region of interest" description="Disordered" evidence="1">
    <location>
        <begin position="114"/>
        <end position="206"/>
    </location>
</feature>